<dbReference type="SUPFAM" id="SSF69593">
    <property type="entry name" value="Glycerol-3-phosphate (1)-acyltransferase"/>
    <property type="match status" value="1"/>
</dbReference>
<dbReference type="InterPro" id="IPR004552">
    <property type="entry name" value="AGP_acyltrans"/>
</dbReference>
<accession>A0A183AP57</accession>
<evidence type="ECO:0000313" key="7">
    <source>
        <dbReference type="EMBL" id="VDP84118.1"/>
    </source>
</evidence>
<evidence type="ECO:0000256" key="3">
    <source>
        <dbReference type="ARBA" id="ARBA00022679"/>
    </source>
</evidence>
<dbReference type="GO" id="GO:0003841">
    <property type="term" value="F:1-acylglycerol-3-phosphate O-acyltransferase activity"/>
    <property type="evidence" value="ECO:0007669"/>
    <property type="project" value="UniProtKB-UniRule"/>
</dbReference>
<evidence type="ECO:0000313" key="9">
    <source>
        <dbReference type="WBParaSite" id="ECPE_0000876801-mRNA-1"/>
    </source>
</evidence>
<evidence type="ECO:0000259" key="6">
    <source>
        <dbReference type="SMART" id="SM00563"/>
    </source>
</evidence>
<keyword evidence="3 5" id="KW-0808">Transferase</keyword>
<keyword evidence="5" id="KW-0443">Lipid metabolism</keyword>
<comment type="domain">
    <text evidence="5">The HXXXXD motif is essential for acyltransferase activity and may constitute the binding site for the phosphate moiety of the glycerol-3-phosphate.</text>
</comment>
<protein>
    <recommendedName>
        <fullName evidence="5">1-acyl-sn-glycerol-3-phosphate acyltransferase</fullName>
        <ecNumber evidence="5">2.3.1.51</ecNumber>
    </recommendedName>
</protein>
<keyword evidence="5" id="KW-0444">Lipid biosynthesis</keyword>
<comment type="similarity">
    <text evidence="2 5">Belongs to the 1-acyl-sn-glycerol-3-phosphate acyltransferase family.</text>
</comment>
<name>A0A183AP57_9TREM</name>
<dbReference type="Proteomes" id="UP000272942">
    <property type="component" value="Unassembled WGS sequence"/>
</dbReference>
<keyword evidence="5" id="KW-1208">Phospholipid metabolism</keyword>
<reference evidence="7 8" key="2">
    <citation type="submission" date="2018-11" db="EMBL/GenBank/DDBJ databases">
        <authorList>
            <consortium name="Pathogen Informatics"/>
        </authorList>
    </citation>
    <scope>NUCLEOTIDE SEQUENCE [LARGE SCALE GENOMIC DNA]</scope>
    <source>
        <strain evidence="7 8">Egypt</strain>
    </source>
</reference>
<evidence type="ECO:0000256" key="5">
    <source>
        <dbReference type="RuleBase" id="RU361267"/>
    </source>
</evidence>
<dbReference type="InterPro" id="IPR002123">
    <property type="entry name" value="Plipid/glycerol_acylTrfase"/>
</dbReference>
<dbReference type="CDD" id="cd07989">
    <property type="entry name" value="LPLAT_AGPAT-like"/>
    <property type="match status" value="1"/>
</dbReference>
<dbReference type="PANTHER" id="PTHR10434:SF11">
    <property type="entry name" value="1-ACYL-SN-GLYCEROL-3-PHOSPHATE ACYLTRANSFERASE"/>
    <property type="match status" value="1"/>
</dbReference>
<dbReference type="EMBL" id="UZAN01046401">
    <property type="protein sequence ID" value="VDP84118.1"/>
    <property type="molecule type" value="Genomic_DNA"/>
</dbReference>
<dbReference type="WBParaSite" id="ECPE_0000876801-mRNA-1">
    <property type="protein sequence ID" value="ECPE_0000876801-mRNA-1"/>
    <property type="gene ID" value="ECPE_0000876801"/>
</dbReference>
<dbReference type="SMART" id="SM00563">
    <property type="entry name" value="PlsC"/>
    <property type="match status" value="1"/>
</dbReference>
<dbReference type="AlphaFoldDB" id="A0A183AP57"/>
<dbReference type="PANTHER" id="PTHR10434">
    <property type="entry name" value="1-ACYL-SN-GLYCEROL-3-PHOSPHATE ACYLTRANSFERASE"/>
    <property type="match status" value="1"/>
</dbReference>
<dbReference type="Pfam" id="PF01553">
    <property type="entry name" value="Acyltransferase"/>
    <property type="match status" value="1"/>
</dbReference>
<keyword evidence="5" id="KW-0594">Phospholipid biosynthesis</keyword>
<dbReference type="GO" id="GO:0016020">
    <property type="term" value="C:membrane"/>
    <property type="evidence" value="ECO:0007669"/>
    <property type="project" value="InterPro"/>
</dbReference>
<sequence>MYLGRSYKNAWRFKRLFWLSGRLIGLKAIVRNPEILLLDKPCIYVANHQSIIDVFSLSDVWPEHCTIVSKSSIKFAGPVGFITWFAKLIFIDRSKHKDAVSAMKKAAEEASRDKVSVYVFPEGTRSDKDTLLPFKKGAFHLAIDCQFPIQPVVISSYKRFLDHENKRFDSATYYVQVLPQISTTGMTSEDVDTLLKKTRDSMVCCYEELNKLPPPA</sequence>
<evidence type="ECO:0000256" key="2">
    <source>
        <dbReference type="ARBA" id="ARBA00008655"/>
    </source>
</evidence>
<dbReference type="GO" id="GO:0005783">
    <property type="term" value="C:endoplasmic reticulum"/>
    <property type="evidence" value="ECO:0007669"/>
    <property type="project" value="TreeGrafter"/>
</dbReference>
<keyword evidence="4 5" id="KW-0012">Acyltransferase</keyword>
<proteinExistence type="inferred from homology"/>
<dbReference type="NCBIfam" id="TIGR00530">
    <property type="entry name" value="AGP_acyltrn"/>
    <property type="match status" value="1"/>
</dbReference>
<comment type="pathway">
    <text evidence="1">Phospholipid metabolism; CDP-diacylglycerol biosynthesis; CDP-diacylglycerol from sn-glycerol 3-phosphate: step 2/3.</text>
</comment>
<reference evidence="9" key="1">
    <citation type="submission" date="2016-06" db="UniProtKB">
        <authorList>
            <consortium name="WormBaseParasite"/>
        </authorList>
    </citation>
    <scope>IDENTIFICATION</scope>
</reference>
<dbReference type="GO" id="GO:0006654">
    <property type="term" value="P:phosphatidic acid biosynthetic process"/>
    <property type="evidence" value="ECO:0007669"/>
    <property type="project" value="TreeGrafter"/>
</dbReference>
<feature type="domain" description="Phospholipid/glycerol acyltransferase" evidence="6">
    <location>
        <begin position="42"/>
        <end position="157"/>
    </location>
</feature>
<gene>
    <name evidence="7" type="ORF">ECPE_LOCUS8742</name>
</gene>
<keyword evidence="8" id="KW-1185">Reference proteome</keyword>
<dbReference type="OrthoDB" id="202234at2759"/>
<evidence type="ECO:0000313" key="8">
    <source>
        <dbReference type="Proteomes" id="UP000272942"/>
    </source>
</evidence>
<organism evidence="9">
    <name type="scientific">Echinostoma caproni</name>
    <dbReference type="NCBI Taxonomy" id="27848"/>
    <lineage>
        <taxon>Eukaryota</taxon>
        <taxon>Metazoa</taxon>
        <taxon>Spiralia</taxon>
        <taxon>Lophotrochozoa</taxon>
        <taxon>Platyhelminthes</taxon>
        <taxon>Trematoda</taxon>
        <taxon>Digenea</taxon>
        <taxon>Plagiorchiida</taxon>
        <taxon>Echinostomata</taxon>
        <taxon>Echinostomatoidea</taxon>
        <taxon>Echinostomatidae</taxon>
        <taxon>Echinostoma</taxon>
    </lineage>
</organism>
<evidence type="ECO:0000256" key="4">
    <source>
        <dbReference type="ARBA" id="ARBA00023315"/>
    </source>
</evidence>
<evidence type="ECO:0000256" key="1">
    <source>
        <dbReference type="ARBA" id="ARBA00004728"/>
    </source>
</evidence>
<comment type="catalytic activity">
    <reaction evidence="5">
        <text>a 1-acyl-sn-glycero-3-phosphate + an acyl-CoA = a 1,2-diacyl-sn-glycero-3-phosphate + CoA</text>
        <dbReference type="Rhea" id="RHEA:19709"/>
        <dbReference type="ChEBI" id="CHEBI:57287"/>
        <dbReference type="ChEBI" id="CHEBI:57970"/>
        <dbReference type="ChEBI" id="CHEBI:58342"/>
        <dbReference type="ChEBI" id="CHEBI:58608"/>
        <dbReference type="EC" id="2.3.1.51"/>
    </reaction>
</comment>
<dbReference type="EC" id="2.3.1.51" evidence="5"/>